<organism evidence="3 4">
    <name type="scientific">Chryseolinea serpens</name>
    <dbReference type="NCBI Taxonomy" id="947013"/>
    <lineage>
        <taxon>Bacteria</taxon>
        <taxon>Pseudomonadati</taxon>
        <taxon>Bacteroidota</taxon>
        <taxon>Cytophagia</taxon>
        <taxon>Cytophagales</taxon>
        <taxon>Fulvivirgaceae</taxon>
        <taxon>Chryseolinea</taxon>
    </lineage>
</organism>
<dbReference type="Pfam" id="PF01541">
    <property type="entry name" value="GIY-YIG"/>
    <property type="match status" value="1"/>
</dbReference>
<dbReference type="PROSITE" id="PS50164">
    <property type="entry name" value="GIY_YIG"/>
    <property type="match status" value="1"/>
</dbReference>
<protein>
    <submittedName>
        <fullName evidence="3">Putative endonuclease</fullName>
    </submittedName>
</protein>
<dbReference type="STRING" id="947013.SAMN04488109_5013"/>
<keyword evidence="3" id="KW-0378">Hydrolase</keyword>
<dbReference type="Gene3D" id="3.40.1440.10">
    <property type="entry name" value="GIY-YIG endonuclease"/>
    <property type="match status" value="1"/>
</dbReference>
<dbReference type="EMBL" id="FQWQ01000004">
    <property type="protein sequence ID" value="SHH73070.1"/>
    <property type="molecule type" value="Genomic_DNA"/>
</dbReference>
<dbReference type="CDD" id="cd10448">
    <property type="entry name" value="GIY-YIG_unchar_3"/>
    <property type="match status" value="1"/>
</dbReference>
<accession>A0A1M5VCU7</accession>
<reference evidence="3 4" key="1">
    <citation type="submission" date="2016-11" db="EMBL/GenBank/DDBJ databases">
        <authorList>
            <person name="Jaros S."/>
            <person name="Januszkiewicz K."/>
            <person name="Wedrychowicz H."/>
        </authorList>
    </citation>
    <scope>NUCLEOTIDE SEQUENCE [LARGE SCALE GENOMIC DNA]</scope>
    <source>
        <strain evidence="3 4">DSM 24574</strain>
    </source>
</reference>
<dbReference type="OrthoDB" id="1495241at2"/>
<dbReference type="SUPFAM" id="SSF82771">
    <property type="entry name" value="GIY-YIG endonuclease"/>
    <property type="match status" value="1"/>
</dbReference>
<dbReference type="InterPro" id="IPR000305">
    <property type="entry name" value="GIY-YIG_endonuc"/>
</dbReference>
<dbReference type="AlphaFoldDB" id="A0A1M5VCU7"/>
<dbReference type="InterPro" id="IPR050190">
    <property type="entry name" value="UPF0213_domain"/>
</dbReference>
<feature type="domain" description="GIY-YIG" evidence="2">
    <location>
        <begin position="3"/>
        <end position="80"/>
    </location>
</feature>
<evidence type="ECO:0000313" key="4">
    <source>
        <dbReference type="Proteomes" id="UP000184212"/>
    </source>
</evidence>
<proteinExistence type="inferred from homology"/>
<evidence type="ECO:0000259" key="2">
    <source>
        <dbReference type="PROSITE" id="PS50164"/>
    </source>
</evidence>
<dbReference type="GO" id="GO:0004519">
    <property type="term" value="F:endonuclease activity"/>
    <property type="evidence" value="ECO:0007669"/>
    <property type="project" value="UniProtKB-KW"/>
</dbReference>
<evidence type="ECO:0000256" key="1">
    <source>
        <dbReference type="ARBA" id="ARBA00007435"/>
    </source>
</evidence>
<keyword evidence="4" id="KW-1185">Reference proteome</keyword>
<evidence type="ECO:0000313" key="3">
    <source>
        <dbReference type="EMBL" id="SHH73070.1"/>
    </source>
</evidence>
<sequence>MVRGGCVYIVVNNRHTVFYVGVTSDLYARVTEHREKAYPRSFTAKYDVSKLVYYETFYSIEEAIDRKKQIKTYSRIKKIELIVAFNPGWDDLYETVKYW</sequence>
<dbReference type="Proteomes" id="UP000184212">
    <property type="component" value="Unassembled WGS sequence"/>
</dbReference>
<keyword evidence="3" id="KW-0540">Nuclease</keyword>
<dbReference type="PANTHER" id="PTHR34477">
    <property type="entry name" value="UPF0213 PROTEIN YHBQ"/>
    <property type="match status" value="1"/>
</dbReference>
<dbReference type="RefSeq" id="WP_073139907.1">
    <property type="nucleotide sequence ID" value="NZ_FQWQ01000004.1"/>
</dbReference>
<keyword evidence="3" id="KW-0255">Endonuclease</keyword>
<dbReference type="PANTHER" id="PTHR34477:SF5">
    <property type="entry name" value="BSL5627 PROTEIN"/>
    <property type="match status" value="1"/>
</dbReference>
<dbReference type="InterPro" id="IPR035901">
    <property type="entry name" value="GIY-YIG_endonuc_sf"/>
</dbReference>
<name>A0A1M5VCU7_9BACT</name>
<comment type="similarity">
    <text evidence="1">Belongs to the UPF0213 family.</text>
</comment>
<gene>
    <name evidence="3" type="ORF">SAMN04488109_5013</name>
</gene>